<accession>A0AAU7THK4</accession>
<organism evidence="4">
    <name type="scientific">Kribbella sp. HUAS MG21</name>
    <dbReference type="NCBI Taxonomy" id="3160966"/>
    <lineage>
        <taxon>Bacteria</taxon>
        <taxon>Bacillati</taxon>
        <taxon>Actinomycetota</taxon>
        <taxon>Actinomycetes</taxon>
        <taxon>Propionibacteriales</taxon>
        <taxon>Kribbellaceae</taxon>
        <taxon>Kribbella</taxon>
    </lineage>
</organism>
<dbReference type="InterPro" id="IPR002938">
    <property type="entry name" value="FAD-bd"/>
</dbReference>
<protein>
    <submittedName>
        <fullName evidence="4">FAD-dependent monooxygenase</fullName>
    </submittedName>
</protein>
<dbReference type="RefSeq" id="WP_350278933.1">
    <property type="nucleotide sequence ID" value="NZ_CP158165.1"/>
</dbReference>
<dbReference type="PRINTS" id="PR00420">
    <property type="entry name" value="RNGMNOXGNASE"/>
</dbReference>
<dbReference type="PANTHER" id="PTHR13789:SF309">
    <property type="entry name" value="PUTATIVE (AFU_ORTHOLOGUE AFUA_6G14510)-RELATED"/>
    <property type="match status" value="1"/>
</dbReference>
<dbReference type="PANTHER" id="PTHR13789">
    <property type="entry name" value="MONOOXYGENASE"/>
    <property type="match status" value="1"/>
</dbReference>
<evidence type="ECO:0000256" key="1">
    <source>
        <dbReference type="ARBA" id="ARBA00023002"/>
    </source>
</evidence>
<dbReference type="SUPFAM" id="SSF51905">
    <property type="entry name" value="FAD/NAD(P)-binding domain"/>
    <property type="match status" value="1"/>
</dbReference>
<evidence type="ECO:0000259" key="3">
    <source>
        <dbReference type="Pfam" id="PF01494"/>
    </source>
</evidence>
<reference evidence="4" key="1">
    <citation type="submission" date="2024-06" db="EMBL/GenBank/DDBJ databases">
        <title>Kribbella sp. strain HUAS MG21 genome sequences.</title>
        <authorList>
            <person name="Mo P."/>
        </authorList>
    </citation>
    <scope>NUCLEOTIDE SEQUENCE</scope>
    <source>
        <strain evidence="4">HUAS MG21</strain>
    </source>
</reference>
<keyword evidence="2 4" id="KW-0503">Monooxygenase</keyword>
<dbReference type="Pfam" id="PF01494">
    <property type="entry name" value="FAD_binding_3"/>
    <property type="match status" value="1"/>
</dbReference>
<name>A0AAU7THK4_9ACTN</name>
<feature type="domain" description="FAD-binding" evidence="3">
    <location>
        <begin position="3"/>
        <end position="331"/>
    </location>
</feature>
<dbReference type="GO" id="GO:0004497">
    <property type="term" value="F:monooxygenase activity"/>
    <property type="evidence" value="ECO:0007669"/>
    <property type="project" value="UniProtKB-KW"/>
</dbReference>
<dbReference type="InterPro" id="IPR050493">
    <property type="entry name" value="FAD-dep_Monooxygenase_BioMet"/>
</dbReference>
<keyword evidence="1" id="KW-0560">Oxidoreductase</keyword>
<sequence>MSNAIVVGGGIAGLAAAAALTRSGWQVRVLEAAPELGEVGAGLVVTVNGLRAAEVIGAAEQIRRDGYDVRATGTRRRDGKWLLKAPDGDTRMIGIHRRRLHQALVDVQQADLVTGARVTAVEPGAAGGEQARVIWESADGTHTARADLVVAADGIRSITRNTLFSTGLRYSGFSCWRAATPDTTLDDTFAMTWGPRAEFGALRISAREIYWYGYVAMPSGRPIADEVRAVREYFATWAPDVRALIGATDEVIRHDVWVLERALPRYTIGRTVLIGDAAHPMLPTLGQGANSALEDAITLGLVVPAGGELATGLQEYESRRYRRTQRIVRRSAWMGRTGAEVGARGQWLRNAVLRITPPRAALRNGTRIFEWSPPGSLGAQAVDGR</sequence>
<evidence type="ECO:0000256" key="2">
    <source>
        <dbReference type="ARBA" id="ARBA00023033"/>
    </source>
</evidence>
<evidence type="ECO:0000313" key="4">
    <source>
        <dbReference type="EMBL" id="XBV26130.1"/>
    </source>
</evidence>
<dbReference type="GO" id="GO:0071949">
    <property type="term" value="F:FAD binding"/>
    <property type="evidence" value="ECO:0007669"/>
    <property type="project" value="InterPro"/>
</dbReference>
<dbReference type="InterPro" id="IPR036188">
    <property type="entry name" value="FAD/NAD-bd_sf"/>
</dbReference>
<dbReference type="EMBL" id="CP158165">
    <property type="protein sequence ID" value="XBV26130.1"/>
    <property type="molecule type" value="Genomic_DNA"/>
</dbReference>
<gene>
    <name evidence="4" type="ORF">ABN611_06815</name>
</gene>
<proteinExistence type="predicted"/>
<dbReference type="AlphaFoldDB" id="A0AAU7THK4"/>
<dbReference type="Gene3D" id="3.50.50.60">
    <property type="entry name" value="FAD/NAD(P)-binding domain"/>
    <property type="match status" value="1"/>
</dbReference>